<dbReference type="RefSeq" id="WP_317487451.1">
    <property type="nucleotide sequence ID" value="NZ_CP136051.1"/>
</dbReference>
<dbReference type="Proteomes" id="UP001302349">
    <property type="component" value="Chromosome"/>
</dbReference>
<keyword evidence="3" id="KW-0732">Signal</keyword>
<protein>
    <submittedName>
        <fullName evidence="5">Sulfatase</fullName>
    </submittedName>
</protein>
<evidence type="ECO:0000256" key="1">
    <source>
        <dbReference type="ARBA" id="ARBA00008779"/>
    </source>
</evidence>
<dbReference type="SUPFAM" id="SSF53649">
    <property type="entry name" value="Alkaline phosphatase-like"/>
    <property type="match status" value="1"/>
</dbReference>
<dbReference type="InterPro" id="IPR017850">
    <property type="entry name" value="Alkaline_phosphatase_core_sf"/>
</dbReference>
<reference evidence="5 6" key="1">
    <citation type="journal article" date="2023" name="Microbiol. Resour. Announc.">
        <title>Complete Genome Sequence of Imperialibacter roseus strain P4T.</title>
        <authorList>
            <person name="Tizabi D.R."/>
            <person name="Bachvaroff T."/>
            <person name="Hill R.T."/>
        </authorList>
    </citation>
    <scope>NUCLEOTIDE SEQUENCE [LARGE SCALE GENOMIC DNA]</scope>
    <source>
        <strain evidence="5 6">P4T</strain>
    </source>
</reference>
<dbReference type="Pfam" id="PF14707">
    <property type="entry name" value="Sulfatase_C"/>
    <property type="match status" value="1"/>
</dbReference>
<dbReference type="Gene3D" id="3.30.1120.10">
    <property type="match status" value="1"/>
</dbReference>
<keyword evidence="6" id="KW-1185">Reference proteome</keyword>
<accession>A0ABZ0IHZ1</accession>
<evidence type="ECO:0000313" key="6">
    <source>
        <dbReference type="Proteomes" id="UP001302349"/>
    </source>
</evidence>
<name>A0ABZ0IHZ1_9BACT</name>
<proteinExistence type="inferred from homology"/>
<keyword evidence="2" id="KW-0378">Hydrolase</keyword>
<dbReference type="CDD" id="cd16026">
    <property type="entry name" value="GALNS_like"/>
    <property type="match status" value="1"/>
</dbReference>
<gene>
    <name evidence="5" type="ORF">RT717_16340</name>
</gene>
<comment type="similarity">
    <text evidence="1">Belongs to the sulfatase family.</text>
</comment>
<evidence type="ECO:0000259" key="4">
    <source>
        <dbReference type="Pfam" id="PF00884"/>
    </source>
</evidence>
<organism evidence="5 6">
    <name type="scientific">Imperialibacter roseus</name>
    <dbReference type="NCBI Taxonomy" id="1324217"/>
    <lineage>
        <taxon>Bacteria</taxon>
        <taxon>Pseudomonadati</taxon>
        <taxon>Bacteroidota</taxon>
        <taxon>Cytophagia</taxon>
        <taxon>Cytophagales</taxon>
        <taxon>Flammeovirgaceae</taxon>
        <taxon>Imperialibacter</taxon>
    </lineage>
</organism>
<feature type="domain" description="Sulfatase N-terminal" evidence="4">
    <location>
        <begin position="26"/>
        <end position="347"/>
    </location>
</feature>
<evidence type="ECO:0000256" key="2">
    <source>
        <dbReference type="ARBA" id="ARBA00022801"/>
    </source>
</evidence>
<sequence length="481" mass="53274">MRGLLLFSALTLLTFSSAFPQNSTKPNVVIIYFDDMGYGDVEPYGMTGIPTPNFNKLAAEGLRFTNFNVAQAVCTASRAALLTGTYSNRIGMAGALIPGYTKTALNPNEETIATVLKGNGYVTGMLGKWHLGNEAPYFPLQYGFDSFYGLPYSHDIWPVDYDGSPITDSTNWRGRWPQLPVIEGNEQVGTVTTLEQQSMWTTSLTDRAVSFIEKNKKSPFLLYLAHPLPHVPLAVSTKFKGKSELGTFGDVIMELDWSLGEVMKALERSGVDKNTLLIVMSDNGPWAHFGNHAGSSGGFREGKSTAFEGGTRVPCMVRWPGKIQGGYVTGELMTNMDILPTICAITDAPLPANKIDGINFAPFWLGQVNKSPRDIFYYYFDKNSLKAIRYKHWKLVLPHQSNSYESGSLGKDRIPGQGKQIKVSQGLYDLSHDPGERYDVQELYPQVVAEIMKYVELAREDLGDDLTGREGKNIRHPAFTK</sequence>
<evidence type="ECO:0000256" key="3">
    <source>
        <dbReference type="SAM" id="SignalP"/>
    </source>
</evidence>
<dbReference type="Gene3D" id="3.40.720.10">
    <property type="entry name" value="Alkaline Phosphatase, subunit A"/>
    <property type="match status" value="1"/>
</dbReference>
<dbReference type="InterPro" id="IPR050738">
    <property type="entry name" value="Sulfatase"/>
</dbReference>
<evidence type="ECO:0000313" key="5">
    <source>
        <dbReference type="EMBL" id="WOK04650.1"/>
    </source>
</evidence>
<dbReference type="PANTHER" id="PTHR42693:SF53">
    <property type="entry name" value="ENDO-4-O-SULFATASE"/>
    <property type="match status" value="1"/>
</dbReference>
<dbReference type="InterPro" id="IPR000917">
    <property type="entry name" value="Sulfatase_N"/>
</dbReference>
<feature type="chain" id="PRO_5046802324" evidence="3">
    <location>
        <begin position="21"/>
        <end position="481"/>
    </location>
</feature>
<feature type="signal peptide" evidence="3">
    <location>
        <begin position="1"/>
        <end position="20"/>
    </location>
</feature>
<dbReference type="PANTHER" id="PTHR42693">
    <property type="entry name" value="ARYLSULFATASE FAMILY MEMBER"/>
    <property type="match status" value="1"/>
</dbReference>
<dbReference type="EMBL" id="CP136051">
    <property type="protein sequence ID" value="WOK04650.1"/>
    <property type="molecule type" value="Genomic_DNA"/>
</dbReference>
<dbReference type="Pfam" id="PF00884">
    <property type="entry name" value="Sulfatase"/>
    <property type="match status" value="1"/>
</dbReference>